<dbReference type="GO" id="GO:0005783">
    <property type="term" value="C:endoplasmic reticulum"/>
    <property type="evidence" value="ECO:0007669"/>
    <property type="project" value="TreeGrafter"/>
</dbReference>
<keyword evidence="2 6" id="KW-0732">Signal</keyword>
<organism evidence="9 10">
    <name type="scientific">Aphanomyces stellatus</name>
    <dbReference type="NCBI Taxonomy" id="120398"/>
    <lineage>
        <taxon>Eukaryota</taxon>
        <taxon>Sar</taxon>
        <taxon>Stramenopiles</taxon>
        <taxon>Oomycota</taxon>
        <taxon>Saprolegniomycetes</taxon>
        <taxon>Saprolegniales</taxon>
        <taxon>Verrucalvaceae</taxon>
        <taxon>Aphanomyces</taxon>
    </lineage>
</organism>
<feature type="signal peptide" evidence="6">
    <location>
        <begin position="1"/>
        <end position="25"/>
    </location>
</feature>
<feature type="domain" description="Thioredoxin" evidence="7">
    <location>
        <begin position="1"/>
        <end position="133"/>
    </location>
</feature>
<proteinExistence type="inferred from homology"/>
<reference evidence="9 10" key="1">
    <citation type="submission" date="2019-03" db="EMBL/GenBank/DDBJ databases">
        <authorList>
            <person name="Gaulin E."/>
            <person name="Dumas B."/>
        </authorList>
    </citation>
    <scope>NUCLEOTIDE SEQUENCE [LARGE SCALE GENOMIC DNA]</scope>
    <source>
        <strain evidence="9">CBS 568.67</strain>
    </source>
</reference>
<evidence type="ECO:0000259" key="7">
    <source>
        <dbReference type="PROSITE" id="PS51352"/>
    </source>
</evidence>
<keyword evidence="5" id="KW-1133">Transmembrane helix</keyword>
<protein>
    <submittedName>
        <fullName evidence="9">Aste57867_14319 protein</fullName>
    </submittedName>
</protein>
<evidence type="ECO:0000256" key="1">
    <source>
        <dbReference type="ARBA" id="ARBA00006347"/>
    </source>
</evidence>
<feature type="chain" id="PRO_5036116291" evidence="6">
    <location>
        <begin position="26"/>
        <end position="357"/>
    </location>
</feature>
<dbReference type="PRINTS" id="PR00421">
    <property type="entry name" value="THIOREDOXIN"/>
</dbReference>
<evidence type="ECO:0000256" key="6">
    <source>
        <dbReference type="SAM" id="SignalP"/>
    </source>
</evidence>
<keyword evidence="10" id="KW-1185">Reference proteome</keyword>
<name>A0A485L1F1_9STRA</name>
<dbReference type="InterPro" id="IPR036249">
    <property type="entry name" value="Thioredoxin-like_sf"/>
</dbReference>
<dbReference type="GO" id="GO:0006457">
    <property type="term" value="P:protein folding"/>
    <property type="evidence" value="ECO:0007669"/>
    <property type="project" value="TreeGrafter"/>
</dbReference>
<dbReference type="EMBL" id="CAADRA010005559">
    <property type="protein sequence ID" value="VFT91143.1"/>
    <property type="molecule type" value="Genomic_DNA"/>
</dbReference>
<keyword evidence="5" id="KW-0812">Transmembrane</keyword>
<keyword evidence="5" id="KW-0472">Membrane</keyword>
<accession>A0A485L1F1</accession>
<reference evidence="8" key="2">
    <citation type="submission" date="2019-06" db="EMBL/GenBank/DDBJ databases">
        <title>Genomics analysis of Aphanomyces spp. identifies a new class of oomycete effector associated with host adaptation.</title>
        <authorList>
            <person name="Gaulin E."/>
        </authorList>
    </citation>
    <scope>NUCLEOTIDE SEQUENCE</scope>
    <source>
        <strain evidence="8">CBS 578.67</strain>
    </source>
</reference>
<dbReference type="Proteomes" id="UP000332933">
    <property type="component" value="Unassembled WGS sequence"/>
</dbReference>
<evidence type="ECO:0000256" key="3">
    <source>
        <dbReference type="ARBA" id="ARBA00022737"/>
    </source>
</evidence>
<dbReference type="OrthoDB" id="10264505at2759"/>
<dbReference type="InterPro" id="IPR013766">
    <property type="entry name" value="Thioredoxin_domain"/>
</dbReference>
<dbReference type="AlphaFoldDB" id="A0A485L1F1"/>
<dbReference type="InterPro" id="IPR005788">
    <property type="entry name" value="PDI_thioredoxin-like_dom"/>
</dbReference>
<evidence type="ECO:0000256" key="5">
    <source>
        <dbReference type="SAM" id="Phobius"/>
    </source>
</evidence>
<evidence type="ECO:0000313" key="9">
    <source>
        <dbReference type="EMBL" id="VFT91143.1"/>
    </source>
</evidence>
<feature type="transmembrane region" description="Helical" evidence="5">
    <location>
        <begin position="296"/>
        <end position="317"/>
    </location>
</feature>
<dbReference type="Pfam" id="PF00085">
    <property type="entry name" value="Thioredoxin"/>
    <property type="match status" value="2"/>
</dbReference>
<dbReference type="Gene3D" id="3.40.30.10">
    <property type="entry name" value="Glutaredoxin"/>
    <property type="match status" value="2"/>
</dbReference>
<evidence type="ECO:0000256" key="4">
    <source>
        <dbReference type="RuleBase" id="RU004208"/>
    </source>
</evidence>
<dbReference type="InterPro" id="IPR051063">
    <property type="entry name" value="PDI"/>
</dbReference>
<dbReference type="EMBL" id="VJMH01005538">
    <property type="protein sequence ID" value="KAF0694796.1"/>
    <property type="molecule type" value="Genomic_DNA"/>
</dbReference>
<dbReference type="NCBIfam" id="TIGR01126">
    <property type="entry name" value="pdi_dom"/>
    <property type="match status" value="1"/>
</dbReference>
<dbReference type="PANTHER" id="PTHR45672">
    <property type="entry name" value="PROTEIN DISULFIDE-ISOMERASE C17H9.14C-RELATED"/>
    <property type="match status" value="1"/>
</dbReference>
<gene>
    <name evidence="9" type="primary">Aste57867_14319</name>
    <name evidence="8" type="ORF">As57867_014266</name>
    <name evidence="9" type="ORF">ASTE57867_14319</name>
</gene>
<evidence type="ECO:0000313" key="8">
    <source>
        <dbReference type="EMBL" id="KAF0694796.1"/>
    </source>
</evidence>
<dbReference type="CDD" id="cd02961">
    <property type="entry name" value="PDI_a_family"/>
    <property type="match status" value="2"/>
</dbReference>
<dbReference type="SUPFAM" id="SSF52833">
    <property type="entry name" value="Thioredoxin-like"/>
    <property type="match status" value="2"/>
</dbReference>
<feature type="domain" description="Thioredoxin" evidence="7">
    <location>
        <begin position="157"/>
        <end position="271"/>
    </location>
</feature>
<dbReference type="GO" id="GO:0003756">
    <property type="term" value="F:protein disulfide isomerase activity"/>
    <property type="evidence" value="ECO:0007669"/>
    <property type="project" value="InterPro"/>
</dbReference>
<dbReference type="InterPro" id="IPR017937">
    <property type="entry name" value="Thioredoxin_CS"/>
</dbReference>
<evidence type="ECO:0000313" key="10">
    <source>
        <dbReference type="Proteomes" id="UP000332933"/>
    </source>
</evidence>
<sequence length="357" mass="39645">MAVLRSLPVLSAIFMATFLVSCVQAGGAEVLTTDTFDSRTSSGVWVVKFYAPWCGHCKSLAPVFDKLGADPSFEGKDIHVGKVDCTVEKTLCMRFDVKSYPTLKVVTDKLSFDYIGKREHDALVENALGGYKKGLGERVLTLAEYEDKTRREEEELADAAKASLVVSLSSVGFDDEVNETSDPWLLKFYAPWCGHCKRLAPLWDKLSADLAASKSPVRVGKVDCTKHRRVCSRFNVNGYPSLYFVREGQVYAYEGPRTIDGFKEFVTAGYKTAESTGGIPDESFMGQIEWAVEHTMWAILAGILVLALIVALLVALLDYCMGDEEYHVPKERLQEAEAFLERTKAQEKLVDGENKTD</sequence>
<keyword evidence="3" id="KW-0677">Repeat</keyword>
<dbReference type="PROSITE" id="PS51257">
    <property type="entry name" value="PROKAR_LIPOPROTEIN"/>
    <property type="match status" value="1"/>
</dbReference>
<dbReference type="PROSITE" id="PS51352">
    <property type="entry name" value="THIOREDOXIN_2"/>
    <property type="match status" value="2"/>
</dbReference>
<dbReference type="PANTHER" id="PTHR45672:SF11">
    <property type="entry name" value="PROTEIN DISULFIDE-ISOMERASE C17H9.14C"/>
    <property type="match status" value="1"/>
</dbReference>
<comment type="similarity">
    <text evidence="1 4">Belongs to the protein disulfide isomerase family.</text>
</comment>
<dbReference type="PROSITE" id="PS00194">
    <property type="entry name" value="THIOREDOXIN_1"/>
    <property type="match status" value="2"/>
</dbReference>
<evidence type="ECO:0000256" key="2">
    <source>
        <dbReference type="ARBA" id="ARBA00022729"/>
    </source>
</evidence>